<dbReference type="Gene3D" id="3.40.50.300">
    <property type="entry name" value="P-loop containing nucleotide triphosphate hydrolases"/>
    <property type="match status" value="1"/>
</dbReference>
<dbReference type="Proteomes" id="UP001165306">
    <property type="component" value="Unassembled WGS sequence"/>
</dbReference>
<dbReference type="InterPro" id="IPR027417">
    <property type="entry name" value="P-loop_NTPase"/>
</dbReference>
<feature type="region of interest" description="Disordered" evidence="1">
    <location>
        <begin position="73"/>
        <end position="119"/>
    </location>
</feature>
<evidence type="ECO:0000256" key="1">
    <source>
        <dbReference type="SAM" id="MobiDB-lite"/>
    </source>
</evidence>
<dbReference type="SUPFAM" id="SSF52540">
    <property type="entry name" value="P-loop containing nucleoside triphosphate hydrolases"/>
    <property type="match status" value="1"/>
</dbReference>
<proteinExistence type="predicted"/>
<dbReference type="AlphaFoldDB" id="A0AA42B9D6"/>
<gene>
    <name evidence="2" type="ORF">NET02_04500</name>
</gene>
<protein>
    <recommendedName>
        <fullName evidence="4">Helicase ATP-binding domain-containing protein</fullName>
    </recommendedName>
</protein>
<organism evidence="2 3">
    <name type="scientific">Thermalbibacter longus</name>
    <dbReference type="NCBI Taxonomy" id="2951981"/>
    <lineage>
        <taxon>Bacteria</taxon>
        <taxon>Pseudomonadati</taxon>
        <taxon>Thermomicrobiota</taxon>
        <taxon>Thermomicrobia</taxon>
        <taxon>Thermomicrobiales</taxon>
        <taxon>Thermomicrobiaceae</taxon>
        <taxon>Thermalbibacter</taxon>
    </lineage>
</organism>
<sequence>MAAVRDQQAWLFAVDEAHRISEWGHDFLPASLGLRRAIEQIVRPTILAPTATATPNERFAVPLRRSGLAVEQLGEDSGLSRARGSPGRNPDAAGHPSRARWRTALARPRLRLGAHSTAG</sequence>
<name>A0AA42B9D6_9BACT</name>
<dbReference type="RefSeq" id="WP_284056175.1">
    <property type="nucleotide sequence ID" value="NZ_JAMSLR010000002.1"/>
</dbReference>
<keyword evidence="3" id="KW-1185">Reference proteome</keyword>
<dbReference type="EMBL" id="JAMSLR010000002">
    <property type="protein sequence ID" value="MCM8748396.1"/>
    <property type="molecule type" value="Genomic_DNA"/>
</dbReference>
<comment type="caution">
    <text evidence="2">The sequence shown here is derived from an EMBL/GenBank/DDBJ whole genome shotgun (WGS) entry which is preliminary data.</text>
</comment>
<evidence type="ECO:0008006" key="4">
    <source>
        <dbReference type="Google" id="ProtNLM"/>
    </source>
</evidence>
<evidence type="ECO:0000313" key="2">
    <source>
        <dbReference type="EMBL" id="MCM8748396.1"/>
    </source>
</evidence>
<reference evidence="2" key="1">
    <citation type="submission" date="2022-06" db="EMBL/GenBank/DDBJ databases">
        <title>CFH 74404 Thermomicrobiaceae sp.</title>
        <authorList>
            <person name="Ming H."/>
            <person name="Li W.-J."/>
            <person name="Zhao Z."/>
        </authorList>
    </citation>
    <scope>NUCLEOTIDE SEQUENCE</scope>
    <source>
        <strain evidence="2">CFH 74404</strain>
    </source>
</reference>
<evidence type="ECO:0000313" key="3">
    <source>
        <dbReference type="Proteomes" id="UP001165306"/>
    </source>
</evidence>
<accession>A0AA42B9D6</accession>